<name>A8I5C9_AZOC5</name>
<reference evidence="3" key="2">
    <citation type="submission" date="2007-04" db="EMBL/GenBank/DDBJ databases">
        <title>Complete genome sequence of the nitrogen-fixing bacterium Azorhizobium caulinodans ORS571.</title>
        <authorList>
            <person name="Lee K.B."/>
            <person name="Backer P.D."/>
            <person name="Aono T."/>
            <person name="Liu C.T."/>
            <person name="Suzuki S."/>
            <person name="Suzuki T."/>
            <person name="Kaneko T."/>
            <person name="Yamada M."/>
            <person name="Tabata S."/>
            <person name="Kupfer D.M."/>
            <person name="Najar F.Z."/>
            <person name="Wiley G.B."/>
            <person name="Roe B."/>
            <person name="Binnewies T."/>
            <person name="Ussery D."/>
            <person name="Vereecke D."/>
            <person name="Gevers D."/>
            <person name="Holsters M."/>
            <person name="Oyaizu H."/>
        </authorList>
    </citation>
    <scope>NUCLEOTIDE SEQUENCE [LARGE SCALE GENOMIC DNA]</scope>
    <source>
        <strain evidence="3">ATCC 43989 / DSM 5975 / JCM 20966 / LMG 6465 / NBRC 14845 / NCIMB 13405 / ORS 571</strain>
    </source>
</reference>
<reference evidence="2 3" key="1">
    <citation type="journal article" date="2007" name="Appl. Environ. Microbiol.">
        <title>Rhizobial factors required for stem nodule maturation and maintenance in Sesbania rostrata-Azorhizobium caulinodans ORS571 symbiosis.</title>
        <authorList>
            <person name="Suzuki S."/>
            <person name="Aono T."/>
            <person name="Lee KB."/>
            <person name="Suzuki T."/>
            <person name="Liu CT."/>
            <person name="Miwa H."/>
            <person name="Wakao S."/>
            <person name="Iki T."/>
            <person name="Oyaizu H."/>
        </authorList>
    </citation>
    <scope>NUCLEOTIDE SEQUENCE [LARGE SCALE GENOMIC DNA]</scope>
    <source>
        <strain evidence="3">ATCC 43989 / DSM 5975 / JCM 20966 / LMG 6465 / NBRC 14845 / NCIMB 13405 / ORS 571</strain>
    </source>
</reference>
<organism evidence="2 3">
    <name type="scientific">Azorhizobium caulinodans (strain ATCC 43989 / DSM 5975 / JCM 20966 / LMG 6465 / NBRC 14845 / NCIMB 13405 / ORS 571)</name>
    <dbReference type="NCBI Taxonomy" id="438753"/>
    <lineage>
        <taxon>Bacteria</taxon>
        <taxon>Pseudomonadati</taxon>
        <taxon>Pseudomonadota</taxon>
        <taxon>Alphaproteobacteria</taxon>
        <taxon>Hyphomicrobiales</taxon>
        <taxon>Xanthobacteraceae</taxon>
        <taxon>Azorhizobium</taxon>
    </lineage>
</organism>
<dbReference type="PROSITE" id="PS51819">
    <property type="entry name" value="VOC"/>
    <property type="match status" value="1"/>
</dbReference>
<protein>
    <recommendedName>
        <fullName evidence="1">VOC domain-containing protein</fullName>
    </recommendedName>
</protein>
<dbReference type="HOGENOM" id="CLU_072991_0_0_5"/>
<dbReference type="InterPro" id="IPR029068">
    <property type="entry name" value="Glyas_Bleomycin-R_OHBP_Dase"/>
</dbReference>
<dbReference type="Proteomes" id="UP000000270">
    <property type="component" value="Chromosome"/>
</dbReference>
<keyword evidence="3" id="KW-1185">Reference proteome</keyword>
<dbReference type="Gene3D" id="3.10.180.10">
    <property type="entry name" value="2,3-Dihydroxybiphenyl 1,2-Dioxygenase, domain 1"/>
    <property type="match status" value="2"/>
</dbReference>
<dbReference type="STRING" id="438753.AZC_2262"/>
<dbReference type="InterPro" id="IPR037523">
    <property type="entry name" value="VOC_core"/>
</dbReference>
<dbReference type="InterPro" id="IPR025870">
    <property type="entry name" value="Glyoxalase-like_dom"/>
</dbReference>
<reference evidence="2 3" key="5">
    <citation type="journal article" date="2010" name="Appl. Environ. Microbiol.">
        <title>phrR-like gene praR of Azorhizobium caulinodans ORS571 is essential for symbiosis with Sesbania rostrata and is involved in expression of reb genes.</title>
        <authorList>
            <person name="Akiba N."/>
            <person name="Aono T."/>
            <person name="Toyazaki H."/>
            <person name="Sato S."/>
            <person name="Oyaizu H."/>
        </authorList>
    </citation>
    <scope>NUCLEOTIDE SEQUENCE [LARGE SCALE GENOMIC DNA]</scope>
    <source>
        <strain evidence="3">ATCC 43989 / DSM 5975 / JCM 20966 / LMG 6465 / NBRC 14845 / NCIMB 13405 / ORS 571</strain>
    </source>
</reference>
<accession>A8I5C9</accession>
<dbReference type="EMBL" id="AP009384">
    <property type="protein sequence ID" value="BAF88260.1"/>
    <property type="molecule type" value="Genomic_DNA"/>
</dbReference>
<dbReference type="PANTHER" id="PTHR40265">
    <property type="entry name" value="BLL2707 PROTEIN"/>
    <property type="match status" value="1"/>
</dbReference>
<dbReference type="eggNOG" id="COG0346">
    <property type="taxonomic scope" value="Bacteria"/>
</dbReference>
<dbReference type="Pfam" id="PF13468">
    <property type="entry name" value="Glyoxalase_3"/>
    <property type="match status" value="1"/>
</dbReference>
<dbReference type="AlphaFoldDB" id="A8I5C9"/>
<sequence length="282" mass="29985">MSETAVPPPMLDHVVVNVRGALDEAFAAYQRLGFQLTVRGHHTLGSANHLAIFDTAYLELLGYEPGKGGGRADLWEHPAGLTGLAFKDDDGRYADLVARGVPVTPPAEFSRPVLLADGPHDARFRVVRLSPGEVQNGRTFFCHHYTPDLVWRPEWQRHPNTAVSVRDFVIATRDPARTASLYERMFGPGALRSTGGNLSFAAGATTIHILTPDAAEARLGMPVELGPDGTDRMVALVLRVSDIAATGRVLTGNGVTVEALPGSGLVVPASEAAGAVLGFVPL</sequence>
<proteinExistence type="predicted"/>
<dbReference type="SUPFAM" id="SSF54593">
    <property type="entry name" value="Glyoxalase/Bleomycin resistance protein/Dihydroxybiphenyl dioxygenase"/>
    <property type="match status" value="1"/>
</dbReference>
<reference evidence="2 3" key="4">
    <citation type="journal article" date="2009" name="Appl. Environ. Microbiol.">
        <title>Comparative genome-wide transcriptional profiling of Azorhizobium caulinodans ORS571 grown under free-living and symbiotic conditions.</title>
        <authorList>
            <person name="Tsukada S."/>
            <person name="Aono T."/>
            <person name="Akiba N."/>
            <person name="Lee KB."/>
            <person name="Liu CT."/>
            <person name="Toyazaki H."/>
            <person name="Oyaizu H."/>
        </authorList>
    </citation>
    <scope>NUCLEOTIDE SEQUENCE [LARGE SCALE GENOMIC DNA]</scope>
    <source>
        <strain evidence="3">ATCC 43989 / DSM 5975 / JCM 20966 / LMG 6465 / NBRC 14845 / NCIMB 13405 / ORS 571</strain>
    </source>
</reference>
<dbReference type="PANTHER" id="PTHR40265:SF1">
    <property type="entry name" value="GLYOXALASE-LIKE DOMAIN-CONTAINING PROTEIN"/>
    <property type="match status" value="1"/>
</dbReference>
<feature type="domain" description="VOC" evidence="1">
    <location>
        <begin position="164"/>
        <end position="282"/>
    </location>
</feature>
<reference evidence="2 3" key="3">
    <citation type="journal article" date="2008" name="BMC Genomics">
        <title>The genome of the versatile nitrogen fixer Azorhizobium caulinodans ORS571.</title>
        <authorList>
            <person name="Lee KB."/>
            <person name="Backer P.D."/>
            <person name="Aono T."/>
            <person name="Liu CT."/>
            <person name="Suzuki S."/>
            <person name="Suzuki T."/>
            <person name="Kaneko T."/>
            <person name="Yamada M."/>
            <person name="Tabata S."/>
            <person name="Kupfer D.M."/>
            <person name="Najar F.Z."/>
            <person name="Wiley G.B."/>
            <person name="Roe B."/>
            <person name="Binnewies T.T."/>
            <person name="Ussery D.W."/>
            <person name="D'Haeze W."/>
            <person name="Herder J.D."/>
            <person name="Gevers D."/>
            <person name="Vereecke D."/>
            <person name="Holsters M."/>
            <person name="Oyaizu H."/>
        </authorList>
    </citation>
    <scope>NUCLEOTIDE SEQUENCE [LARGE SCALE GENOMIC DNA]</scope>
    <source>
        <strain evidence="3">ATCC 43989 / DSM 5975 / JCM 20966 / LMG 6465 / NBRC 14845 / NCIMB 13405 / ORS 571</strain>
    </source>
</reference>
<evidence type="ECO:0000313" key="2">
    <source>
        <dbReference type="EMBL" id="BAF88260.1"/>
    </source>
</evidence>
<gene>
    <name evidence="2" type="ordered locus">AZC_2262</name>
</gene>
<evidence type="ECO:0000259" key="1">
    <source>
        <dbReference type="PROSITE" id="PS51819"/>
    </source>
</evidence>
<dbReference type="KEGG" id="azc:AZC_2262"/>
<reference evidence="2 3" key="6">
    <citation type="journal article" date="2011" name="Appl. Environ. Microbiol.">
        <title>Involvement of the azorhizobial chromosome partition gene (parA) in the onset of bacteroid differentiation during Sesbania rostrata stem nodule development.</title>
        <authorList>
            <person name="Liu CT."/>
            <person name="Lee KB."/>
            <person name="Wang YS."/>
            <person name="Peng MH."/>
            <person name="Lee KT."/>
            <person name="Suzuki S."/>
            <person name="Suzuki T."/>
            <person name="Oyaizu H."/>
        </authorList>
    </citation>
    <scope>NUCLEOTIDE SEQUENCE [LARGE SCALE GENOMIC DNA]</scope>
    <source>
        <strain evidence="3">ATCC 43989 / DSM 5975 / JCM 20966 / LMG 6465 / NBRC 14845 / NCIMB 13405 / ORS 571</strain>
    </source>
</reference>
<evidence type="ECO:0000313" key="3">
    <source>
        <dbReference type="Proteomes" id="UP000000270"/>
    </source>
</evidence>
<dbReference type="RefSeq" id="WP_012170789.1">
    <property type="nucleotide sequence ID" value="NC_009937.1"/>
</dbReference>